<dbReference type="PANTHER" id="PTHR32134">
    <property type="entry name" value="FNIP REPEAT-CONTAINING PROTEIN"/>
    <property type="match status" value="1"/>
</dbReference>
<dbReference type="AlphaFoldDB" id="A0A6C0CCE8"/>
<name>A0A6C0CCE8_9ZZZZ</name>
<accession>A0A6C0CCE8</accession>
<reference evidence="1" key="1">
    <citation type="journal article" date="2020" name="Nature">
        <title>Giant virus diversity and host interactions through global metagenomics.</title>
        <authorList>
            <person name="Schulz F."/>
            <person name="Roux S."/>
            <person name="Paez-Espino D."/>
            <person name="Jungbluth S."/>
            <person name="Walsh D.A."/>
            <person name="Denef V.J."/>
            <person name="McMahon K.D."/>
            <person name="Konstantinidis K.T."/>
            <person name="Eloe-Fadrosh E.A."/>
            <person name="Kyrpides N.C."/>
            <person name="Woyke T."/>
        </authorList>
    </citation>
    <scope>NUCLEOTIDE SEQUENCE</scope>
    <source>
        <strain evidence="1">GVMAG-M-3300020192-26</strain>
    </source>
</reference>
<protein>
    <submittedName>
        <fullName evidence="1">Uncharacterized protein</fullName>
    </submittedName>
</protein>
<evidence type="ECO:0000313" key="1">
    <source>
        <dbReference type="EMBL" id="QHT01214.1"/>
    </source>
</evidence>
<dbReference type="InterPro" id="IPR008615">
    <property type="entry name" value="FNIP"/>
</dbReference>
<dbReference type="EMBL" id="MN739366">
    <property type="protein sequence ID" value="QHT01214.1"/>
    <property type="molecule type" value="Genomic_DNA"/>
</dbReference>
<dbReference type="PANTHER" id="PTHR32134:SF178">
    <property type="entry name" value="FNIP REPEAT-CONTAINING PROTEIN"/>
    <property type="match status" value="1"/>
</dbReference>
<proteinExistence type="predicted"/>
<dbReference type="InterPro" id="IPR051251">
    <property type="entry name" value="STK_FNIP-Repeat"/>
</dbReference>
<organism evidence="1">
    <name type="scientific">viral metagenome</name>
    <dbReference type="NCBI Taxonomy" id="1070528"/>
    <lineage>
        <taxon>unclassified sequences</taxon>
        <taxon>metagenomes</taxon>
        <taxon>organismal metagenomes</taxon>
    </lineage>
</organism>
<sequence>MIDAFFEIGKFLNDKEKICLCMISKSTDELKYKFIYSDKINVKKIIELPYFDNFENVAINNYGDVQPNRVKYIHFKATDTNIPSFVTHLKFDCNILHNINIPLSVTHLSLKQISDISNIPRSVTHLATENLRYQSTNYNLPSVTHYTYYGSGHAWLLEHLPSVTHLVSNRDFGAYRRLKMPETITHIYFDDEMIDPIPNDHIPSSVTHLRFGPFFNEPIDNLPKTVLQIELPERYNVKISEELIPKIIRR</sequence>
<dbReference type="Pfam" id="PF05725">
    <property type="entry name" value="FNIP"/>
    <property type="match status" value="1"/>
</dbReference>